<dbReference type="CDD" id="cd20557">
    <property type="entry name" value="CYCLIN_ScPCL1-like"/>
    <property type="match status" value="1"/>
</dbReference>
<feature type="region of interest" description="Disordered" evidence="1">
    <location>
        <begin position="97"/>
        <end position="150"/>
    </location>
</feature>
<dbReference type="InterPro" id="IPR013922">
    <property type="entry name" value="Cyclin_PHO80-like"/>
</dbReference>
<gene>
    <name evidence="2" type="ORF">BLS_001948</name>
</gene>
<dbReference type="PANTHER" id="PTHR15615">
    <property type="match status" value="1"/>
</dbReference>
<sequence>MPAFYPSRQQQPLTPPEYNTGYQNNGCGNMHFQQPQAYGMPPQVLGRPEEMNYDYTGRYTHQQTVAHGPAHQQQNYPSAAMSMTAVNRFNEPINLPLPPVRSFDQPMMPAPEPPQYPRSLEYRPHAHYEQHHQQQQQQQQKPKEEKPVGGVSARLDYDIDCMADFVSDMAQQLYAMSFSQTSLLDTNIVPSVQRGKPSHSAFRGWVHGVLCATRLPSATIVLSLHYLSGRMTMLQERRELPEEGQIYRVLTVALILGSKFLDDNTFINRSWAEVSCIDIKILNSMEKAWLEDIDFRLHRDPIEIQGFQTWLAYWKDYEKSKSAASARIPKISPIDTNVQRQTSVHKTFTPHSTQSAFPPPSAQEYHSARLQQAQYTPAWTPYDPWLVPRSGMETSPASAPHTGPTTPEYYGGPGTWAPLETGVYSYQRRYGFPPLSQPQTQSHIQPLPQMQNYQAYSHHQYQQQGGWNAHNSHCQCGQCRNGNTWFMNSGFGPQVAVA</sequence>
<dbReference type="GO" id="GO:0005634">
    <property type="term" value="C:nucleus"/>
    <property type="evidence" value="ECO:0007669"/>
    <property type="project" value="TreeGrafter"/>
</dbReference>
<evidence type="ECO:0000313" key="2">
    <source>
        <dbReference type="EMBL" id="KAE9961487.1"/>
    </source>
</evidence>
<dbReference type="Proteomes" id="UP000433883">
    <property type="component" value="Unassembled WGS sequence"/>
</dbReference>
<dbReference type="AlphaFoldDB" id="A0A8H3U1G9"/>
<dbReference type="GO" id="GO:0000307">
    <property type="term" value="C:cyclin-dependent protein kinase holoenzyme complex"/>
    <property type="evidence" value="ECO:0007669"/>
    <property type="project" value="TreeGrafter"/>
</dbReference>
<dbReference type="EMBL" id="WNWQ01001494">
    <property type="protein sequence ID" value="KAE9961487.1"/>
    <property type="molecule type" value="Genomic_DNA"/>
</dbReference>
<dbReference type="GO" id="GO:0016538">
    <property type="term" value="F:cyclin-dependent protein serine/threonine kinase regulator activity"/>
    <property type="evidence" value="ECO:0007669"/>
    <property type="project" value="TreeGrafter"/>
</dbReference>
<evidence type="ECO:0000313" key="3">
    <source>
        <dbReference type="Proteomes" id="UP000433883"/>
    </source>
</evidence>
<dbReference type="GO" id="GO:0019901">
    <property type="term" value="F:protein kinase binding"/>
    <property type="evidence" value="ECO:0007669"/>
    <property type="project" value="InterPro"/>
</dbReference>
<comment type="caution">
    <text evidence="2">The sequence shown here is derived from an EMBL/GenBank/DDBJ whole genome shotgun (WGS) entry which is preliminary data.</text>
</comment>
<organism evidence="2 3">
    <name type="scientific">Venturia inaequalis</name>
    <name type="common">Apple scab fungus</name>
    <dbReference type="NCBI Taxonomy" id="5025"/>
    <lineage>
        <taxon>Eukaryota</taxon>
        <taxon>Fungi</taxon>
        <taxon>Dikarya</taxon>
        <taxon>Ascomycota</taxon>
        <taxon>Pezizomycotina</taxon>
        <taxon>Dothideomycetes</taxon>
        <taxon>Pleosporomycetidae</taxon>
        <taxon>Venturiales</taxon>
        <taxon>Venturiaceae</taxon>
        <taxon>Venturia</taxon>
    </lineage>
</organism>
<proteinExistence type="predicted"/>
<name>A0A8H3U1G9_VENIN</name>
<evidence type="ECO:0008006" key="4">
    <source>
        <dbReference type="Google" id="ProtNLM"/>
    </source>
</evidence>
<protein>
    <recommendedName>
        <fullName evidence="4">Cyclin-like protein</fullName>
    </recommendedName>
</protein>
<accession>A0A8H3U1G9</accession>
<evidence type="ECO:0000256" key="1">
    <source>
        <dbReference type="SAM" id="MobiDB-lite"/>
    </source>
</evidence>
<dbReference type="Pfam" id="PF08613">
    <property type="entry name" value="Cyclin"/>
    <property type="match status" value="1"/>
</dbReference>
<dbReference type="Gene3D" id="1.10.472.10">
    <property type="entry name" value="Cyclin-like"/>
    <property type="match status" value="1"/>
</dbReference>
<reference evidence="2 3" key="1">
    <citation type="submission" date="2019-11" db="EMBL/GenBank/DDBJ databases">
        <title>Venturia inaequalis Genome Resource.</title>
        <authorList>
            <person name="Lichtner F.J."/>
        </authorList>
    </citation>
    <scope>NUCLEOTIDE SEQUENCE [LARGE SCALE GENOMIC DNA]</scope>
    <source>
        <strain evidence="2">Bline_iso_100314</strain>
    </source>
</reference>
<feature type="compositionally biased region" description="Basic and acidic residues" evidence="1">
    <location>
        <begin position="120"/>
        <end position="132"/>
    </location>
</feature>
<dbReference type="PANTHER" id="PTHR15615:SF27">
    <property type="entry name" value="PHO85 CYCLIN CLG1"/>
    <property type="match status" value="1"/>
</dbReference>